<keyword evidence="3" id="KW-1185">Reference proteome</keyword>
<feature type="region of interest" description="Disordered" evidence="1">
    <location>
        <begin position="55"/>
        <end position="76"/>
    </location>
</feature>
<evidence type="ECO:0000313" key="2">
    <source>
        <dbReference type="EMBL" id="WIX83967.1"/>
    </source>
</evidence>
<protein>
    <submittedName>
        <fullName evidence="2">Uncharacterized protein</fullName>
    </submittedName>
</protein>
<dbReference type="EMBL" id="CP127294">
    <property type="protein sequence ID" value="WIX83967.1"/>
    <property type="molecule type" value="Genomic_DNA"/>
</dbReference>
<evidence type="ECO:0000313" key="3">
    <source>
        <dbReference type="Proteomes" id="UP001236014"/>
    </source>
</evidence>
<sequence>MNALSEKVTPSRIVQRRVGRVRSAMTNAKDKVMGTGEDIPVGEGRPRIGHVSHRFSGLRRGRPGAVRRGFRGGNAG</sequence>
<dbReference type="Proteomes" id="UP001236014">
    <property type="component" value="Chromosome"/>
</dbReference>
<organism evidence="2 3">
    <name type="scientific">Amycolatopsis carbonis</name>
    <dbReference type="NCBI Taxonomy" id="715471"/>
    <lineage>
        <taxon>Bacteria</taxon>
        <taxon>Bacillati</taxon>
        <taxon>Actinomycetota</taxon>
        <taxon>Actinomycetes</taxon>
        <taxon>Pseudonocardiales</taxon>
        <taxon>Pseudonocardiaceae</taxon>
        <taxon>Amycolatopsis</taxon>
    </lineage>
</organism>
<name>A0A9Y2N2E8_9PSEU</name>
<accession>A0A9Y2N2E8</accession>
<evidence type="ECO:0000256" key="1">
    <source>
        <dbReference type="SAM" id="MobiDB-lite"/>
    </source>
</evidence>
<dbReference type="AlphaFoldDB" id="A0A9Y2N2E8"/>
<dbReference type="KEGG" id="acab:QRX50_19705"/>
<gene>
    <name evidence="2" type="ORF">QRX50_19705</name>
</gene>
<reference evidence="2 3" key="1">
    <citation type="submission" date="2023-06" db="EMBL/GenBank/DDBJ databases">
        <authorList>
            <person name="Oyuntsetseg B."/>
            <person name="Kim S.B."/>
        </authorList>
    </citation>
    <scope>NUCLEOTIDE SEQUENCE [LARGE SCALE GENOMIC DNA]</scope>
    <source>
        <strain evidence="2 3">2-15</strain>
    </source>
</reference>
<dbReference type="RefSeq" id="WP_285974504.1">
    <property type="nucleotide sequence ID" value="NZ_CP127294.1"/>
</dbReference>
<proteinExistence type="predicted"/>